<evidence type="ECO:0000313" key="2">
    <source>
        <dbReference type="Proteomes" id="UP001549920"/>
    </source>
</evidence>
<comment type="caution">
    <text evidence="1">The sequence shown here is derived from an EMBL/GenBank/DDBJ whole genome shotgun (WGS) entry which is preliminary data.</text>
</comment>
<keyword evidence="2" id="KW-1185">Reference proteome</keyword>
<accession>A0ABR3H8Q8</accession>
<sequence>MATSAFSTPVNTVTREALTVLIANNIMNTSVDFGSDTERMETDSPVRKPNMQPISKKLFHSPINMSDKTSENYCTYAQRASERIRKAIKRKQILIPDSGEKIKQAYVTECEQDGYSPGDDAGMRKKVLISLFHNKEYSMELDV</sequence>
<evidence type="ECO:0000313" key="1">
    <source>
        <dbReference type="EMBL" id="KAL0861183.1"/>
    </source>
</evidence>
<proteinExistence type="predicted"/>
<name>A0ABR3H8Q8_LOXSC</name>
<dbReference type="EMBL" id="JBEUOH010000024">
    <property type="protein sequence ID" value="KAL0861183.1"/>
    <property type="molecule type" value="Genomic_DNA"/>
</dbReference>
<protein>
    <submittedName>
        <fullName evidence="1">Uncharacterized protein</fullName>
    </submittedName>
</protein>
<gene>
    <name evidence="1" type="ORF">ABMA27_009666</name>
</gene>
<dbReference type="Proteomes" id="UP001549920">
    <property type="component" value="Unassembled WGS sequence"/>
</dbReference>
<reference evidence="1 2" key="1">
    <citation type="submission" date="2024-06" db="EMBL/GenBank/DDBJ databases">
        <title>A chromosome-level genome assembly of beet webworm, Loxostege sticticalis.</title>
        <authorList>
            <person name="Zhang Y."/>
        </authorList>
    </citation>
    <scope>NUCLEOTIDE SEQUENCE [LARGE SCALE GENOMIC DNA]</scope>
    <source>
        <strain evidence="1">AQ026</strain>
        <tissue evidence="1">Whole body</tissue>
    </source>
</reference>
<organism evidence="1 2">
    <name type="scientific">Loxostege sticticalis</name>
    <name type="common">Beet webworm moth</name>
    <dbReference type="NCBI Taxonomy" id="481309"/>
    <lineage>
        <taxon>Eukaryota</taxon>
        <taxon>Metazoa</taxon>
        <taxon>Ecdysozoa</taxon>
        <taxon>Arthropoda</taxon>
        <taxon>Hexapoda</taxon>
        <taxon>Insecta</taxon>
        <taxon>Pterygota</taxon>
        <taxon>Neoptera</taxon>
        <taxon>Endopterygota</taxon>
        <taxon>Lepidoptera</taxon>
        <taxon>Glossata</taxon>
        <taxon>Ditrysia</taxon>
        <taxon>Pyraloidea</taxon>
        <taxon>Crambidae</taxon>
        <taxon>Pyraustinae</taxon>
        <taxon>Loxostege</taxon>
    </lineage>
</organism>